<dbReference type="Gramene" id="TVU00169">
    <property type="protein sequence ID" value="TVU00169"/>
    <property type="gene ID" value="EJB05_54427"/>
</dbReference>
<accession>A0A5J9SMI8</accession>
<dbReference type="AlphaFoldDB" id="A0A5J9SMI8"/>
<sequence length="195" mass="22092">MDQLMSELGQSFRNKGCLPFYHNRETGSEGALAVRSLDGDKNEGDLQRPEDNLSNDKSSSMVLERNPWFLKRGAKKIEKMHKEHEMEIGYPTDVKHVAHIDDEFKATEDSSLSTAGQSEADFLGLCRSKQHTSNIQEACYPLRFSQTTGLAKSRHPALTRQGRKEGETEEEQSIIPYFVCKIIVFKVKSLICHCI</sequence>
<keyword evidence="4" id="KW-1185">Reference proteome</keyword>
<reference evidence="3 4" key="1">
    <citation type="journal article" date="2019" name="Sci. Rep.">
        <title>A high-quality genome of Eragrostis curvula grass provides insights into Poaceae evolution and supports new strategies to enhance forage quality.</title>
        <authorList>
            <person name="Carballo J."/>
            <person name="Santos B.A.C.M."/>
            <person name="Zappacosta D."/>
            <person name="Garbus I."/>
            <person name="Selva J.P."/>
            <person name="Gallo C.A."/>
            <person name="Diaz A."/>
            <person name="Albertini E."/>
            <person name="Caccamo M."/>
            <person name="Echenique V."/>
        </authorList>
    </citation>
    <scope>NUCLEOTIDE SEQUENCE [LARGE SCALE GENOMIC DNA]</scope>
    <source>
        <strain evidence="4">cv. Victoria</strain>
        <tissue evidence="3">Leaf</tissue>
    </source>
</reference>
<dbReference type="CDD" id="cd00132">
    <property type="entry name" value="CRIB"/>
    <property type="match status" value="1"/>
</dbReference>
<feature type="domain" description="CRIB" evidence="2">
    <location>
        <begin position="88"/>
        <end position="101"/>
    </location>
</feature>
<feature type="region of interest" description="Disordered" evidence="1">
    <location>
        <begin position="39"/>
        <end position="59"/>
    </location>
</feature>
<feature type="non-terminal residue" evidence="3">
    <location>
        <position position="1"/>
    </location>
</feature>
<comment type="caution">
    <text evidence="3">The sequence shown here is derived from an EMBL/GenBank/DDBJ whole genome shotgun (WGS) entry which is preliminary data.</text>
</comment>
<evidence type="ECO:0000259" key="2">
    <source>
        <dbReference type="PROSITE" id="PS50108"/>
    </source>
</evidence>
<gene>
    <name evidence="3" type="ORF">EJB05_54427</name>
</gene>
<protein>
    <recommendedName>
        <fullName evidence="2">CRIB domain-containing protein</fullName>
    </recommendedName>
</protein>
<proteinExistence type="predicted"/>
<evidence type="ECO:0000313" key="3">
    <source>
        <dbReference type="EMBL" id="TVU00169.1"/>
    </source>
</evidence>
<dbReference type="InterPro" id="IPR000095">
    <property type="entry name" value="CRIB_dom"/>
</dbReference>
<name>A0A5J9SMI8_9POAL</name>
<feature type="compositionally biased region" description="Basic and acidic residues" evidence="1">
    <location>
        <begin position="39"/>
        <end position="51"/>
    </location>
</feature>
<dbReference type="Proteomes" id="UP000324897">
    <property type="component" value="Unassembled WGS sequence"/>
</dbReference>
<evidence type="ECO:0000313" key="4">
    <source>
        <dbReference type="Proteomes" id="UP000324897"/>
    </source>
</evidence>
<dbReference type="PROSITE" id="PS50108">
    <property type="entry name" value="CRIB"/>
    <property type="match status" value="1"/>
</dbReference>
<organism evidence="3 4">
    <name type="scientific">Eragrostis curvula</name>
    <name type="common">weeping love grass</name>
    <dbReference type="NCBI Taxonomy" id="38414"/>
    <lineage>
        <taxon>Eukaryota</taxon>
        <taxon>Viridiplantae</taxon>
        <taxon>Streptophyta</taxon>
        <taxon>Embryophyta</taxon>
        <taxon>Tracheophyta</taxon>
        <taxon>Spermatophyta</taxon>
        <taxon>Magnoliopsida</taxon>
        <taxon>Liliopsida</taxon>
        <taxon>Poales</taxon>
        <taxon>Poaceae</taxon>
        <taxon>PACMAD clade</taxon>
        <taxon>Chloridoideae</taxon>
        <taxon>Eragrostideae</taxon>
        <taxon>Eragrostidinae</taxon>
        <taxon>Eragrostis</taxon>
    </lineage>
</organism>
<evidence type="ECO:0000256" key="1">
    <source>
        <dbReference type="SAM" id="MobiDB-lite"/>
    </source>
</evidence>
<dbReference type="EMBL" id="RWGY01000632">
    <property type="protein sequence ID" value="TVU00169.1"/>
    <property type="molecule type" value="Genomic_DNA"/>
</dbReference>